<dbReference type="InParanoid" id="D6TTI0"/>
<dbReference type="Proteomes" id="UP000004508">
    <property type="component" value="Unassembled WGS sequence"/>
</dbReference>
<protein>
    <submittedName>
        <fullName evidence="1">Uncharacterized protein</fullName>
    </submittedName>
</protein>
<reference evidence="1 2" key="1">
    <citation type="journal article" date="2011" name="Stand. Genomic Sci.">
        <title>Non-contiguous finished genome sequence and contextual data of the filamentous soil bacterium Ktedonobacter racemifer type strain (SOSP1-21).</title>
        <authorList>
            <person name="Chang Y.J."/>
            <person name="Land M."/>
            <person name="Hauser L."/>
            <person name="Chertkov O."/>
            <person name="Del Rio T.G."/>
            <person name="Nolan M."/>
            <person name="Copeland A."/>
            <person name="Tice H."/>
            <person name="Cheng J.F."/>
            <person name="Lucas S."/>
            <person name="Han C."/>
            <person name="Goodwin L."/>
            <person name="Pitluck S."/>
            <person name="Ivanova N."/>
            <person name="Ovchinikova G."/>
            <person name="Pati A."/>
            <person name="Chen A."/>
            <person name="Palaniappan K."/>
            <person name="Mavromatis K."/>
            <person name="Liolios K."/>
            <person name="Brettin T."/>
            <person name="Fiebig A."/>
            <person name="Rohde M."/>
            <person name="Abt B."/>
            <person name="Goker M."/>
            <person name="Detter J.C."/>
            <person name="Woyke T."/>
            <person name="Bristow J."/>
            <person name="Eisen J.A."/>
            <person name="Markowitz V."/>
            <person name="Hugenholtz P."/>
            <person name="Kyrpides N.C."/>
            <person name="Klenk H.P."/>
            <person name="Lapidus A."/>
        </authorList>
    </citation>
    <scope>NUCLEOTIDE SEQUENCE [LARGE SCALE GENOMIC DNA]</scope>
    <source>
        <strain evidence="2">DSM 44963</strain>
    </source>
</reference>
<dbReference type="EMBL" id="ADVG01000003">
    <property type="protein sequence ID" value="EFH83731.1"/>
    <property type="molecule type" value="Genomic_DNA"/>
</dbReference>
<organism evidence="1 2">
    <name type="scientific">Ktedonobacter racemifer DSM 44963</name>
    <dbReference type="NCBI Taxonomy" id="485913"/>
    <lineage>
        <taxon>Bacteria</taxon>
        <taxon>Bacillati</taxon>
        <taxon>Chloroflexota</taxon>
        <taxon>Ktedonobacteria</taxon>
        <taxon>Ktedonobacterales</taxon>
        <taxon>Ktedonobacteraceae</taxon>
        <taxon>Ktedonobacter</taxon>
    </lineage>
</organism>
<accession>D6TTI0</accession>
<keyword evidence="2" id="KW-1185">Reference proteome</keyword>
<sequence length="159" mass="18260">MIRFPGTQEGEERSSLIGQATWEREFFAFQIRAFIPASVPLAVPLCREGLVVVYCKRGNIEQVLETLPQECILLIPEKHTSKRMWAAKYLIEQCGALVTTWPYPLKVTEALIALRTYGPDPDYPHEINMYFAWSPSAQQGTIWSEFKSRPESIWARIVL</sequence>
<proteinExistence type="predicted"/>
<dbReference type="STRING" id="485913.Krac_4726"/>
<gene>
    <name evidence="1" type="ORF">Krac_4726</name>
</gene>
<dbReference type="AlphaFoldDB" id="D6TTI0"/>
<name>D6TTI0_KTERA</name>
<comment type="caution">
    <text evidence="1">The sequence shown here is derived from an EMBL/GenBank/DDBJ whole genome shotgun (WGS) entry which is preliminary data.</text>
</comment>
<evidence type="ECO:0000313" key="1">
    <source>
        <dbReference type="EMBL" id="EFH83731.1"/>
    </source>
</evidence>
<evidence type="ECO:0000313" key="2">
    <source>
        <dbReference type="Proteomes" id="UP000004508"/>
    </source>
</evidence>